<protein>
    <submittedName>
        <fullName evidence="2">Uncharacterized protein</fullName>
    </submittedName>
</protein>
<evidence type="ECO:0000313" key="2">
    <source>
        <dbReference type="EMBL" id="AOY82372.1"/>
    </source>
</evidence>
<accession>A0A1D9G400</accession>
<dbReference type="EMBL" id="CP017708">
    <property type="protein sequence ID" value="AOY82372.1"/>
    <property type="molecule type" value="Genomic_DNA"/>
</dbReference>
<evidence type="ECO:0000256" key="1">
    <source>
        <dbReference type="SAM" id="MobiDB-lite"/>
    </source>
</evidence>
<feature type="region of interest" description="Disordered" evidence="1">
    <location>
        <begin position="1"/>
        <end position="23"/>
    </location>
</feature>
<evidence type="ECO:0000313" key="3">
    <source>
        <dbReference type="Proteomes" id="UP000176944"/>
    </source>
</evidence>
<gene>
    <name evidence="2" type="ORF">BJP36_23150</name>
</gene>
<feature type="compositionally biased region" description="Polar residues" evidence="1">
    <location>
        <begin position="1"/>
        <end position="22"/>
    </location>
</feature>
<name>A0A1D9G400_MOOP1</name>
<dbReference type="Proteomes" id="UP000176944">
    <property type="component" value="Chromosome"/>
</dbReference>
<reference evidence="3" key="1">
    <citation type="submission" date="2016-10" db="EMBL/GenBank/DDBJ databases">
        <title>Comparative genomics uncovers the prolific and rare metabolic potential of the cyanobacterial genus Moorea.</title>
        <authorList>
            <person name="Leao T."/>
            <person name="Castelao G."/>
            <person name="Korobeynikov A."/>
            <person name="Monroe E.A."/>
            <person name="Podell S."/>
            <person name="Glukhov E."/>
            <person name="Allen E."/>
            <person name="Gerwick W.H."/>
            <person name="Gerwick L."/>
        </authorList>
    </citation>
    <scope>NUCLEOTIDE SEQUENCE [LARGE SCALE GENOMIC DNA]</scope>
    <source>
        <strain evidence="3">JHB</strain>
    </source>
</reference>
<proteinExistence type="predicted"/>
<organism evidence="2 3">
    <name type="scientific">Moorena producens (strain JHB)</name>
    <dbReference type="NCBI Taxonomy" id="1454205"/>
    <lineage>
        <taxon>Bacteria</taxon>
        <taxon>Bacillati</taxon>
        <taxon>Cyanobacteriota</taxon>
        <taxon>Cyanophyceae</taxon>
        <taxon>Coleofasciculales</taxon>
        <taxon>Coleofasciculaceae</taxon>
        <taxon>Moorena</taxon>
    </lineage>
</organism>
<feature type="region of interest" description="Disordered" evidence="1">
    <location>
        <begin position="57"/>
        <end position="99"/>
    </location>
</feature>
<feature type="compositionally biased region" description="Basic and acidic residues" evidence="1">
    <location>
        <begin position="90"/>
        <end position="99"/>
    </location>
</feature>
<sequence>MGNRESGTGNREQGTGSRSKSVVNKVILSDAPKEPLRERIPEYLKLFRLFLTPDSRLPTPDSRFPIPDSPTQLVAGKLPPAMQRGLGGFPHERLHQEMK</sequence>
<dbReference type="AlphaFoldDB" id="A0A1D9G400"/>